<proteinExistence type="predicted"/>
<evidence type="ECO:0000256" key="1">
    <source>
        <dbReference type="SAM" id="MobiDB-lite"/>
    </source>
</evidence>
<name>A0ABR4IIA4_9EURO</name>
<protein>
    <submittedName>
        <fullName evidence="2">Uncharacterized protein</fullName>
    </submittedName>
</protein>
<feature type="compositionally biased region" description="Basic and acidic residues" evidence="1">
    <location>
        <begin position="283"/>
        <end position="297"/>
    </location>
</feature>
<reference evidence="2 3" key="1">
    <citation type="submission" date="2024-07" db="EMBL/GenBank/DDBJ databases">
        <title>Section-level genome sequencing and comparative genomics of Aspergillus sections Usti and Cavernicolus.</title>
        <authorList>
            <consortium name="Lawrence Berkeley National Laboratory"/>
            <person name="Nybo J.L."/>
            <person name="Vesth T.C."/>
            <person name="Theobald S."/>
            <person name="Frisvad J.C."/>
            <person name="Larsen T.O."/>
            <person name="Kjaerboelling I."/>
            <person name="Rothschild-Mancinelli K."/>
            <person name="Lyhne E.K."/>
            <person name="Kogle M.E."/>
            <person name="Barry K."/>
            <person name="Clum A."/>
            <person name="Na H."/>
            <person name="Ledsgaard L."/>
            <person name="Lin J."/>
            <person name="Lipzen A."/>
            <person name="Kuo A."/>
            <person name="Riley R."/>
            <person name="Mondo S."/>
            <person name="LaButti K."/>
            <person name="Haridas S."/>
            <person name="Pangalinan J."/>
            <person name="Salamov A.A."/>
            <person name="Simmons B.A."/>
            <person name="Magnuson J.K."/>
            <person name="Chen J."/>
            <person name="Drula E."/>
            <person name="Henrissat B."/>
            <person name="Wiebenga A."/>
            <person name="Lubbers R.J."/>
            <person name="Gomes A.C."/>
            <person name="Makela M.R."/>
            <person name="Stajich J."/>
            <person name="Grigoriev I.V."/>
            <person name="Mortensen U.H."/>
            <person name="De vries R.P."/>
            <person name="Baker S.E."/>
            <person name="Andersen M.R."/>
        </authorList>
    </citation>
    <scope>NUCLEOTIDE SEQUENCE [LARGE SCALE GENOMIC DNA]</scope>
    <source>
        <strain evidence="2 3">CBS 600.67</strain>
    </source>
</reference>
<feature type="region of interest" description="Disordered" evidence="1">
    <location>
        <begin position="1"/>
        <end position="77"/>
    </location>
</feature>
<evidence type="ECO:0000313" key="2">
    <source>
        <dbReference type="EMBL" id="KAL2826964.1"/>
    </source>
</evidence>
<keyword evidence="3" id="KW-1185">Reference proteome</keyword>
<feature type="region of interest" description="Disordered" evidence="1">
    <location>
        <begin position="333"/>
        <end position="534"/>
    </location>
</feature>
<dbReference type="Proteomes" id="UP001610335">
    <property type="component" value="Unassembled WGS sequence"/>
</dbReference>
<feature type="compositionally biased region" description="Basic residues" evidence="1">
    <location>
        <begin position="400"/>
        <end position="410"/>
    </location>
</feature>
<feature type="region of interest" description="Disordered" evidence="1">
    <location>
        <begin position="235"/>
        <end position="306"/>
    </location>
</feature>
<feature type="compositionally biased region" description="Gly residues" evidence="1">
    <location>
        <begin position="508"/>
        <end position="525"/>
    </location>
</feature>
<gene>
    <name evidence="2" type="ORF">BDW59DRAFT_160543</name>
</gene>
<sequence>MADENKLKRTRPAKMGGRLPPPRRTSSIGREKEELEAKEMETVNEAKAEKARENHKSAKNPQESETPKAPESICDPERTCRSPIQLLELEAPIHALGKELGLPDLSKDDQIPRSPGIKRAQSQSLPRIYLGDASPTPRWLIKPVISSSEIGQDLSRQSSGPSGSRLPPLGRLCWEFDPGPYARHGQNEALLRNYAYRYLLNSLCDPIVREEMRDLIWNGPHAAIVVHVEDPLPIPPPPAHIKDQKPSRYVDLPPPISDDAPDEYNFEYPDYSRPSLAARAAKRVRDARNSSANHDETDSSSDSCGSATTIHSYRSGSVESPKSSSYCAIAQSSISSARTRTGTSISTNPNDYRHRSSQHEDEDEDSRGYNTESDSDKHHIQPAPPEEEPPTLPKPTLLKPPKRGRGRPPKAKNPTSYIEVPTLDEIASAATATANPRLPILQRKRRRRRGGGGRGTKRAKAADAWKSPPASPSPEVFSDEEEIRLPRLPRGAKKRARLGSGDAWRPGEGFGSDGDGDGDYAGSGPGDEDEDEEKRVLVSEALKKVKVKRKVAKVKGMVKAKVKAKGVGKRKKMARRK</sequence>
<accession>A0ABR4IIA4</accession>
<comment type="caution">
    <text evidence="2">The sequence shown here is derived from an EMBL/GenBank/DDBJ whole genome shotgun (WGS) entry which is preliminary data.</text>
</comment>
<organism evidence="2 3">
    <name type="scientific">Aspergillus cavernicola</name>
    <dbReference type="NCBI Taxonomy" id="176166"/>
    <lineage>
        <taxon>Eukaryota</taxon>
        <taxon>Fungi</taxon>
        <taxon>Dikarya</taxon>
        <taxon>Ascomycota</taxon>
        <taxon>Pezizomycotina</taxon>
        <taxon>Eurotiomycetes</taxon>
        <taxon>Eurotiomycetidae</taxon>
        <taxon>Eurotiales</taxon>
        <taxon>Aspergillaceae</taxon>
        <taxon>Aspergillus</taxon>
        <taxon>Aspergillus subgen. Nidulantes</taxon>
    </lineage>
</organism>
<dbReference type="EMBL" id="JBFXLS010000027">
    <property type="protein sequence ID" value="KAL2826964.1"/>
    <property type="molecule type" value="Genomic_DNA"/>
</dbReference>
<feature type="compositionally biased region" description="Polar residues" evidence="1">
    <location>
        <begin position="333"/>
        <end position="350"/>
    </location>
</feature>
<feature type="region of interest" description="Disordered" evidence="1">
    <location>
        <begin position="102"/>
        <end position="122"/>
    </location>
</feature>
<feature type="compositionally biased region" description="Basic and acidic residues" evidence="1">
    <location>
        <begin position="29"/>
        <end position="56"/>
    </location>
</feature>
<evidence type="ECO:0000313" key="3">
    <source>
        <dbReference type="Proteomes" id="UP001610335"/>
    </source>
</evidence>
<feature type="compositionally biased region" description="Basic residues" evidence="1">
    <location>
        <begin position="442"/>
        <end position="459"/>
    </location>
</feature>